<proteinExistence type="predicted"/>
<organism evidence="1 2">
    <name type="scientific">Micrococcus endophyticus</name>
    <dbReference type="NCBI Taxonomy" id="455343"/>
    <lineage>
        <taxon>Bacteria</taxon>
        <taxon>Bacillati</taxon>
        <taxon>Actinomycetota</taxon>
        <taxon>Actinomycetes</taxon>
        <taxon>Micrococcales</taxon>
        <taxon>Micrococcaceae</taxon>
        <taxon>Micrococcus</taxon>
    </lineage>
</organism>
<sequence length="84" mass="9392">MDLTVGRRLRAYLTDWEQDCCGSPLRVGEGGEVTLGPATEWVRGRGLGPVDAYVTMHDVDVDDDAAPPHRVRARLLRVQEVRFD</sequence>
<keyword evidence="2" id="KW-1185">Reference proteome</keyword>
<dbReference type="RefSeq" id="WP_184173027.1">
    <property type="nucleotide sequence ID" value="NZ_BAABAG010000012.1"/>
</dbReference>
<dbReference type="AlphaFoldDB" id="A0A7W9JKB6"/>
<name>A0A7W9JKB6_9MICC</name>
<evidence type="ECO:0000313" key="1">
    <source>
        <dbReference type="EMBL" id="MBB5849457.1"/>
    </source>
</evidence>
<comment type="caution">
    <text evidence="1">The sequence shown here is derived from an EMBL/GenBank/DDBJ whole genome shotgun (WGS) entry which is preliminary data.</text>
</comment>
<protein>
    <submittedName>
        <fullName evidence="1">Uncharacterized protein</fullName>
    </submittedName>
</protein>
<reference evidence="1 2" key="1">
    <citation type="submission" date="2020-08" db="EMBL/GenBank/DDBJ databases">
        <title>Sequencing the genomes of 1000 actinobacteria strains.</title>
        <authorList>
            <person name="Klenk H.-P."/>
        </authorList>
    </citation>
    <scope>NUCLEOTIDE SEQUENCE [LARGE SCALE GENOMIC DNA]</scope>
    <source>
        <strain evidence="1 2">DSM 17945</strain>
    </source>
</reference>
<dbReference type="Proteomes" id="UP000567246">
    <property type="component" value="Unassembled WGS sequence"/>
</dbReference>
<gene>
    <name evidence="1" type="ORF">HDA33_002021</name>
</gene>
<dbReference type="EMBL" id="JACHMW010000001">
    <property type="protein sequence ID" value="MBB5849457.1"/>
    <property type="molecule type" value="Genomic_DNA"/>
</dbReference>
<accession>A0A7W9JKB6</accession>
<evidence type="ECO:0000313" key="2">
    <source>
        <dbReference type="Proteomes" id="UP000567246"/>
    </source>
</evidence>